<dbReference type="PANTHER" id="PTHR47331">
    <property type="entry name" value="PHD-TYPE DOMAIN-CONTAINING PROTEIN"/>
    <property type="match status" value="1"/>
</dbReference>
<proteinExistence type="predicted"/>
<reference evidence="1" key="1">
    <citation type="submission" date="2021-06" db="EMBL/GenBank/DDBJ databases">
        <authorList>
            <person name="Hodson N. C."/>
            <person name="Mongue J. A."/>
            <person name="Jaron S. K."/>
        </authorList>
    </citation>
    <scope>NUCLEOTIDE SEQUENCE</scope>
</reference>
<sequence length="270" mass="31264">MIVTLDDLKLLIEGLSHKLDTVINQNLSDHQQKIDALETRLKFMQRKANEKSIVIFGVPEDIQEPFKNLRKMWKISLLTAQTINTELITEKWLYLCDVPFSSMLNGRPFILIGHFNILLTTLKQLRQAHWDDPVETKTWLAWLVHGNISIPKLLDSCISLMIYENHREELTDLVKNAFATEVVGVKSVDKLFRSTDDERSVALMESSTRRVNGRFETILLWKKNDTILPESNSNAMRRLLSMEKKMDRDEVFVTDFFGGGRIGSESRRKT</sequence>
<dbReference type="OrthoDB" id="6779345at2759"/>
<protein>
    <submittedName>
        <fullName evidence="1">Uncharacterized protein</fullName>
    </submittedName>
</protein>
<evidence type="ECO:0000313" key="1">
    <source>
        <dbReference type="EMBL" id="CAG7718853.1"/>
    </source>
</evidence>
<keyword evidence="2" id="KW-1185">Reference proteome</keyword>
<comment type="caution">
    <text evidence="1">The sequence shown here is derived from an EMBL/GenBank/DDBJ whole genome shotgun (WGS) entry which is preliminary data.</text>
</comment>
<dbReference type="EMBL" id="CAJVCH010056454">
    <property type="protein sequence ID" value="CAG7718853.1"/>
    <property type="molecule type" value="Genomic_DNA"/>
</dbReference>
<dbReference type="Proteomes" id="UP000708208">
    <property type="component" value="Unassembled WGS sequence"/>
</dbReference>
<organism evidence="1 2">
    <name type="scientific">Allacma fusca</name>
    <dbReference type="NCBI Taxonomy" id="39272"/>
    <lineage>
        <taxon>Eukaryota</taxon>
        <taxon>Metazoa</taxon>
        <taxon>Ecdysozoa</taxon>
        <taxon>Arthropoda</taxon>
        <taxon>Hexapoda</taxon>
        <taxon>Collembola</taxon>
        <taxon>Symphypleona</taxon>
        <taxon>Sminthuridae</taxon>
        <taxon>Allacma</taxon>
    </lineage>
</organism>
<evidence type="ECO:0000313" key="2">
    <source>
        <dbReference type="Proteomes" id="UP000708208"/>
    </source>
</evidence>
<name>A0A8J2K3A1_9HEXA</name>
<dbReference type="PANTHER" id="PTHR47331:SF5">
    <property type="entry name" value="RIBONUCLEASE H"/>
    <property type="match status" value="1"/>
</dbReference>
<dbReference type="AlphaFoldDB" id="A0A8J2K3A1"/>
<gene>
    <name evidence="1" type="ORF">AFUS01_LOCUS8217</name>
</gene>
<accession>A0A8J2K3A1</accession>